<proteinExistence type="predicted"/>
<comment type="caution">
    <text evidence="2">The sequence shown here is derived from an EMBL/GenBank/DDBJ whole genome shotgun (WGS) entry which is preliminary data.</text>
</comment>
<sequence length="268" mass="30053">MGNPAEKQEKQPVYAAQGKEDRRQGMPAQSEEYAGRRGPGPNRQGAAGCPGPSNNEQNAFQDQFLRRLPGLRRLPRLVRNEIELLQRYSIAVYSNDCDMLLRLLNRPSVDFIASLTYFTDYVHTLSNILNDRNVLGLAERDIKLITKKWTESARAFYCIRDRVSFDGDVYSEKLAAICHLWSHTQPVQSAGCAATASMLCEYRAKHGMPGLHYWLVTGTNDPGRDISLFVNAFSRWADEHVCKEAGIMLAGEVAARLAVPDSARQFTT</sequence>
<evidence type="ECO:0000313" key="2">
    <source>
        <dbReference type="EMBL" id="NDL65924.1"/>
    </source>
</evidence>
<dbReference type="AlphaFoldDB" id="A0A845SSM4"/>
<feature type="compositionally biased region" description="Basic and acidic residues" evidence="1">
    <location>
        <begin position="1"/>
        <end position="10"/>
    </location>
</feature>
<accession>A0A845SSM4</accession>
<reference evidence="2 3" key="1">
    <citation type="submission" date="2019-12" db="EMBL/GenBank/DDBJ databases">
        <authorList>
            <person name="Lee S.D."/>
        </authorList>
    </citation>
    <scope>NUCLEOTIDE SEQUENCE [LARGE SCALE GENOMIC DNA]</scope>
    <source>
        <strain evidence="2 3">SAP-6</strain>
    </source>
</reference>
<dbReference type="RefSeq" id="WP_162368634.1">
    <property type="nucleotide sequence ID" value="NZ_WUBS01000025.1"/>
</dbReference>
<organism evidence="2 3">
    <name type="scientific">Acerihabitans arboris</name>
    <dbReference type="NCBI Taxonomy" id="2691583"/>
    <lineage>
        <taxon>Bacteria</taxon>
        <taxon>Pseudomonadati</taxon>
        <taxon>Pseudomonadota</taxon>
        <taxon>Gammaproteobacteria</taxon>
        <taxon>Enterobacterales</taxon>
        <taxon>Pectobacteriaceae</taxon>
        <taxon>Acerihabitans</taxon>
    </lineage>
</organism>
<gene>
    <name evidence="2" type="ORF">GRH90_24680</name>
</gene>
<keyword evidence="3" id="KW-1185">Reference proteome</keyword>
<name>A0A845SSM4_9GAMM</name>
<protein>
    <submittedName>
        <fullName evidence="2">Uncharacterized protein</fullName>
    </submittedName>
</protein>
<dbReference type="Proteomes" id="UP000461443">
    <property type="component" value="Unassembled WGS sequence"/>
</dbReference>
<reference evidence="2 3" key="2">
    <citation type="submission" date="2020-02" db="EMBL/GenBank/DDBJ databases">
        <title>The new genus of Enterobacteriales.</title>
        <authorList>
            <person name="Kim I.S."/>
        </authorList>
    </citation>
    <scope>NUCLEOTIDE SEQUENCE [LARGE SCALE GENOMIC DNA]</scope>
    <source>
        <strain evidence="2 3">SAP-6</strain>
    </source>
</reference>
<feature type="region of interest" description="Disordered" evidence="1">
    <location>
        <begin position="1"/>
        <end position="56"/>
    </location>
</feature>
<evidence type="ECO:0000313" key="3">
    <source>
        <dbReference type="Proteomes" id="UP000461443"/>
    </source>
</evidence>
<evidence type="ECO:0000256" key="1">
    <source>
        <dbReference type="SAM" id="MobiDB-lite"/>
    </source>
</evidence>
<dbReference type="EMBL" id="WUBS01000025">
    <property type="protein sequence ID" value="NDL65924.1"/>
    <property type="molecule type" value="Genomic_DNA"/>
</dbReference>